<dbReference type="GO" id="GO:0005737">
    <property type="term" value="C:cytoplasm"/>
    <property type="evidence" value="ECO:0007669"/>
    <property type="project" value="TreeGrafter"/>
</dbReference>
<evidence type="ECO:0000256" key="6">
    <source>
        <dbReference type="ARBA" id="ARBA00022692"/>
    </source>
</evidence>
<proteinExistence type="inferred from homology"/>
<comment type="pathway">
    <text evidence="3">Nucleotide-sugar biosynthesis; UDP-alpha-D-xylose biosynthesis; UDP-alpha-D-xylose from UDP-alpha-D-glucuronate: step 1/1.</text>
</comment>
<comment type="cofactor">
    <cofactor evidence="1">
        <name>NAD(+)</name>
        <dbReference type="ChEBI" id="CHEBI:57540"/>
    </cofactor>
</comment>
<keyword evidence="10" id="KW-0520">NAD</keyword>
<evidence type="ECO:0000256" key="13">
    <source>
        <dbReference type="ARBA" id="ARBA00023180"/>
    </source>
</evidence>
<keyword evidence="7" id="KW-0210">Decarboxylase</keyword>
<reference evidence="16 17" key="1">
    <citation type="journal article" date="2015" name="Nature">
        <title>rRNA introns, odd ribosomes, and small enigmatic genomes across a large radiation of phyla.</title>
        <authorList>
            <person name="Brown C.T."/>
            <person name="Hug L.A."/>
            <person name="Thomas B.C."/>
            <person name="Sharon I."/>
            <person name="Castelle C.J."/>
            <person name="Singh A."/>
            <person name="Wilkins M.J."/>
            <person name="Williams K.H."/>
            <person name="Banfield J.F."/>
        </authorList>
    </citation>
    <scope>NUCLEOTIDE SEQUENCE [LARGE SCALE GENOMIC DNA]</scope>
</reference>
<dbReference type="InterPro" id="IPR016040">
    <property type="entry name" value="NAD(P)-bd_dom"/>
</dbReference>
<feature type="domain" description="NAD(P)-binding" evidence="15">
    <location>
        <begin position="6"/>
        <end position="306"/>
    </location>
</feature>
<keyword evidence="11" id="KW-0333">Golgi apparatus</keyword>
<evidence type="ECO:0000256" key="14">
    <source>
        <dbReference type="ARBA" id="ARBA00023239"/>
    </source>
</evidence>
<dbReference type="InterPro" id="IPR036291">
    <property type="entry name" value="NAD(P)-bd_dom_sf"/>
</dbReference>
<dbReference type="PANTHER" id="PTHR43078">
    <property type="entry name" value="UDP-GLUCURONIC ACID DECARBOXYLASE-RELATED"/>
    <property type="match status" value="1"/>
</dbReference>
<dbReference type="Proteomes" id="UP000034231">
    <property type="component" value="Unassembled WGS sequence"/>
</dbReference>
<evidence type="ECO:0000256" key="12">
    <source>
        <dbReference type="ARBA" id="ARBA00023136"/>
    </source>
</evidence>
<dbReference type="FunFam" id="3.40.50.720:FF:000065">
    <property type="entry name" value="UDP-glucuronic acid decarboxylase 1"/>
    <property type="match status" value="1"/>
</dbReference>
<evidence type="ECO:0000256" key="5">
    <source>
        <dbReference type="ARBA" id="ARBA00012290"/>
    </source>
</evidence>
<name>A0A0G0I745_9BACT</name>
<evidence type="ECO:0000259" key="15">
    <source>
        <dbReference type="Pfam" id="PF16363"/>
    </source>
</evidence>
<dbReference type="AlphaFoldDB" id="A0A0G0I745"/>
<dbReference type="PATRIC" id="fig|1618488.3.peg.325"/>
<dbReference type="EMBL" id="LBTX01000006">
    <property type="protein sequence ID" value="KKQ50372.1"/>
    <property type="molecule type" value="Genomic_DNA"/>
</dbReference>
<dbReference type="SUPFAM" id="SSF51735">
    <property type="entry name" value="NAD(P)-binding Rossmann-fold domains"/>
    <property type="match status" value="1"/>
</dbReference>
<dbReference type="PANTHER" id="PTHR43078:SF6">
    <property type="entry name" value="UDP-GLUCURONIC ACID DECARBOXYLASE 1"/>
    <property type="match status" value="1"/>
</dbReference>
<keyword evidence="14" id="KW-0456">Lyase</keyword>
<evidence type="ECO:0000256" key="4">
    <source>
        <dbReference type="ARBA" id="ARBA00007505"/>
    </source>
</evidence>
<accession>A0A0G0I745</accession>
<evidence type="ECO:0000256" key="8">
    <source>
        <dbReference type="ARBA" id="ARBA00022968"/>
    </source>
</evidence>
<evidence type="ECO:0000256" key="1">
    <source>
        <dbReference type="ARBA" id="ARBA00001911"/>
    </source>
</evidence>
<evidence type="ECO:0000313" key="17">
    <source>
        <dbReference type="Proteomes" id="UP000034231"/>
    </source>
</evidence>
<dbReference type="GO" id="GO:0070403">
    <property type="term" value="F:NAD+ binding"/>
    <property type="evidence" value="ECO:0007669"/>
    <property type="project" value="InterPro"/>
</dbReference>
<dbReference type="UniPathway" id="UPA00796">
    <property type="reaction ID" value="UER00771"/>
</dbReference>
<evidence type="ECO:0000256" key="9">
    <source>
        <dbReference type="ARBA" id="ARBA00022989"/>
    </source>
</evidence>
<protein>
    <recommendedName>
        <fullName evidence="5">UDP-glucuronate decarboxylase</fullName>
        <ecNumber evidence="5">4.1.1.35</ecNumber>
    </recommendedName>
</protein>
<dbReference type="Gene3D" id="3.40.50.720">
    <property type="entry name" value="NAD(P)-binding Rossmann-like Domain"/>
    <property type="match status" value="1"/>
</dbReference>
<comment type="caution">
    <text evidence="16">The sequence shown here is derived from an EMBL/GenBank/DDBJ whole genome shotgun (WGS) entry which is preliminary data.</text>
</comment>
<dbReference type="Pfam" id="PF16363">
    <property type="entry name" value="GDP_Man_Dehyd"/>
    <property type="match status" value="1"/>
</dbReference>
<dbReference type="CDD" id="cd05230">
    <property type="entry name" value="UGD_SDR_e"/>
    <property type="match status" value="1"/>
</dbReference>
<evidence type="ECO:0000256" key="3">
    <source>
        <dbReference type="ARBA" id="ARBA00005100"/>
    </source>
</evidence>
<dbReference type="GO" id="GO:0048040">
    <property type="term" value="F:UDP-glucuronate decarboxylase activity"/>
    <property type="evidence" value="ECO:0007669"/>
    <property type="project" value="UniProtKB-EC"/>
</dbReference>
<evidence type="ECO:0000256" key="11">
    <source>
        <dbReference type="ARBA" id="ARBA00023034"/>
    </source>
</evidence>
<keyword evidence="6" id="KW-0812">Transmembrane</keyword>
<evidence type="ECO:0000256" key="2">
    <source>
        <dbReference type="ARBA" id="ARBA00004447"/>
    </source>
</evidence>
<sequence length="316" mass="35706">MQKTILVTGGTGFIGSNLCARLLDEGHTIYCLDNLYTSSDSNITELKKNSNFHFINHDITRPLPDTLPKFDQIYNLACPASPPAYQKDPIFTWKTSVFGVYNMLEFAKKNGNIPILQASTSEVYGDPLVHPQDESYLGNVNSIGIRSCYDEGKRAAESVCFDYYRQYKTPIRVIRIFNTYGPLMDPYDGRVVSNFIMQGLMNLPITIFGDGSQSRSFQYIDDLLEGMIKMMNNTDSFTGPVNLGNPNEFTVLELAKKILELIPESSSKIEYKKLPGDDPSRRRPDISLAKSKLSWEPKIELEEGLLKTIAYFKTKL</sequence>
<keyword evidence="13" id="KW-0325">Glycoprotein</keyword>
<keyword evidence="12" id="KW-0472">Membrane</keyword>
<evidence type="ECO:0000256" key="7">
    <source>
        <dbReference type="ARBA" id="ARBA00022793"/>
    </source>
</evidence>
<gene>
    <name evidence="16" type="ORF">US68_C0006G0052</name>
</gene>
<dbReference type="InterPro" id="IPR044516">
    <property type="entry name" value="UXS-like"/>
</dbReference>
<evidence type="ECO:0000256" key="10">
    <source>
        <dbReference type="ARBA" id="ARBA00023027"/>
    </source>
</evidence>
<dbReference type="EC" id="4.1.1.35" evidence="5"/>
<comment type="subcellular location">
    <subcellularLocation>
        <location evidence="2">Golgi apparatus</location>
        <location evidence="2">Golgi stack membrane</location>
        <topology evidence="2">Single-pass type II membrane protein</topology>
    </subcellularLocation>
</comment>
<keyword evidence="9" id="KW-1133">Transmembrane helix</keyword>
<organism evidence="16 17">
    <name type="scientific">Candidatus Shapirobacteria bacterium GW2011_GWE1_38_10</name>
    <dbReference type="NCBI Taxonomy" id="1618488"/>
    <lineage>
        <taxon>Bacteria</taxon>
        <taxon>Candidatus Shapironibacteriota</taxon>
    </lineage>
</organism>
<comment type="similarity">
    <text evidence="4">Belongs to the NAD(P)-dependent epimerase/dehydratase family. UDP-glucuronic acid decarboxylase subfamily.</text>
</comment>
<dbReference type="GO" id="GO:0042732">
    <property type="term" value="P:D-xylose metabolic process"/>
    <property type="evidence" value="ECO:0007669"/>
    <property type="project" value="InterPro"/>
</dbReference>
<dbReference type="GO" id="GO:0033320">
    <property type="term" value="P:UDP-D-xylose biosynthetic process"/>
    <property type="evidence" value="ECO:0007669"/>
    <property type="project" value="UniProtKB-UniPathway"/>
</dbReference>
<keyword evidence="8" id="KW-0735">Signal-anchor</keyword>
<evidence type="ECO:0000313" key="16">
    <source>
        <dbReference type="EMBL" id="KKQ50372.1"/>
    </source>
</evidence>